<feature type="compositionally biased region" description="Polar residues" evidence="6">
    <location>
        <begin position="425"/>
        <end position="434"/>
    </location>
</feature>
<keyword evidence="2" id="KW-0472">Membrane</keyword>
<reference evidence="8 9" key="1">
    <citation type="submission" date="2018-10" db="EMBL/GenBank/DDBJ databases">
        <authorList>
            <consortium name="Pathogen Informatics"/>
        </authorList>
    </citation>
    <scope>NUCLEOTIDE SEQUENCE [LARGE SCALE GENOMIC DNA]</scope>
</reference>
<gene>
    <name evidence="8" type="ORF">MCOS_LOCUS637</name>
</gene>
<dbReference type="InterPro" id="IPR031160">
    <property type="entry name" value="F_BAR_dom"/>
</dbReference>
<protein>
    <recommendedName>
        <fullName evidence="7">F-BAR domain-containing protein</fullName>
    </recommendedName>
</protein>
<dbReference type="GO" id="GO:0006897">
    <property type="term" value="P:endocytosis"/>
    <property type="evidence" value="ECO:0007669"/>
    <property type="project" value="UniProtKB-KW"/>
</dbReference>
<keyword evidence="1" id="KW-0254">Endocytosis</keyword>
<feature type="region of interest" description="Disordered" evidence="6">
    <location>
        <begin position="527"/>
        <end position="601"/>
    </location>
</feature>
<evidence type="ECO:0000256" key="6">
    <source>
        <dbReference type="SAM" id="MobiDB-lite"/>
    </source>
</evidence>
<evidence type="ECO:0000256" key="5">
    <source>
        <dbReference type="SAM" id="Coils"/>
    </source>
</evidence>
<dbReference type="GO" id="GO:0005886">
    <property type="term" value="C:plasma membrane"/>
    <property type="evidence" value="ECO:0007669"/>
    <property type="project" value="TreeGrafter"/>
</dbReference>
<accession>A0A0R3U2F3</accession>
<feature type="region of interest" description="Disordered" evidence="6">
    <location>
        <begin position="646"/>
        <end position="680"/>
    </location>
</feature>
<feature type="compositionally biased region" description="Polar residues" evidence="6">
    <location>
        <begin position="749"/>
        <end position="764"/>
    </location>
</feature>
<dbReference type="GO" id="GO:0005905">
    <property type="term" value="C:clathrin-coated pit"/>
    <property type="evidence" value="ECO:0007669"/>
    <property type="project" value="UniProtKB-KW"/>
</dbReference>
<evidence type="ECO:0000313" key="8">
    <source>
        <dbReference type="EMBL" id="VDD74634.1"/>
    </source>
</evidence>
<dbReference type="PANTHER" id="PTHR23065:SF15">
    <property type="entry name" value="AT02057P"/>
    <property type="match status" value="1"/>
</dbReference>
<evidence type="ECO:0000256" key="4">
    <source>
        <dbReference type="PROSITE-ProRule" id="PRU01077"/>
    </source>
</evidence>
<dbReference type="PANTHER" id="PTHR23065">
    <property type="entry name" value="PROLINE-SERINE-THREONINE PHOSPHATASE INTERACTING PROTEIN 1"/>
    <property type="match status" value="1"/>
</dbReference>
<keyword evidence="9" id="KW-1185">Reference proteome</keyword>
<dbReference type="STRING" id="53468.A0A0R3U2F3"/>
<comment type="subcellular location">
    <subcellularLocation>
        <location evidence="3">Membrane</location>
        <location evidence="3">Coated pit</location>
    </subcellularLocation>
</comment>
<name>A0A0R3U2F3_MESCO</name>
<evidence type="ECO:0000256" key="2">
    <source>
        <dbReference type="ARBA" id="ARBA00023176"/>
    </source>
</evidence>
<keyword evidence="4 5" id="KW-0175">Coiled coil</keyword>
<evidence type="ECO:0000313" key="9">
    <source>
        <dbReference type="Proteomes" id="UP000267029"/>
    </source>
</evidence>
<evidence type="ECO:0000256" key="3">
    <source>
        <dbReference type="ARBA" id="ARBA00037878"/>
    </source>
</evidence>
<dbReference type="GO" id="GO:0005737">
    <property type="term" value="C:cytoplasm"/>
    <property type="evidence" value="ECO:0007669"/>
    <property type="project" value="TreeGrafter"/>
</dbReference>
<feature type="coiled-coil region" evidence="5">
    <location>
        <begin position="158"/>
        <end position="185"/>
    </location>
</feature>
<dbReference type="Gene3D" id="1.20.1270.60">
    <property type="entry name" value="Arfaptin homology (AH) domain/BAR domain"/>
    <property type="match status" value="1"/>
</dbReference>
<feature type="region of interest" description="Disordered" evidence="6">
    <location>
        <begin position="421"/>
        <end position="479"/>
    </location>
</feature>
<dbReference type="Proteomes" id="UP000267029">
    <property type="component" value="Unassembled WGS sequence"/>
</dbReference>
<dbReference type="OrthoDB" id="5593455at2759"/>
<evidence type="ECO:0000256" key="1">
    <source>
        <dbReference type="ARBA" id="ARBA00022583"/>
    </source>
</evidence>
<feature type="compositionally biased region" description="Low complexity" evidence="6">
    <location>
        <begin position="461"/>
        <end position="479"/>
    </location>
</feature>
<dbReference type="EMBL" id="UXSR01000058">
    <property type="protein sequence ID" value="VDD74634.1"/>
    <property type="molecule type" value="Genomic_DNA"/>
</dbReference>
<dbReference type="PROSITE" id="PS51741">
    <property type="entry name" value="F_BAR"/>
    <property type="match status" value="1"/>
</dbReference>
<dbReference type="InterPro" id="IPR027267">
    <property type="entry name" value="AH/BAR_dom_sf"/>
</dbReference>
<dbReference type="InterPro" id="IPR018808">
    <property type="entry name" value="Muniscin_C"/>
</dbReference>
<dbReference type="Pfam" id="PF00611">
    <property type="entry name" value="FCH"/>
    <property type="match status" value="1"/>
</dbReference>
<dbReference type="AlphaFoldDB" id="A0A0R3U2F3"/>
<feature type="compositionally biased region" description="Pro residues" evidence="6">
    <location>
        <begin position="765"/>
        <end position="786"/>
    </location>
</feature>
<keyword evidence="2" id="KW-0168">Coated pit</keyword>
<feature type="region of interest" description="Disordered" evidence="6">
    <location>
        <begin position="733"/>
        <end position="789"/>
    </location>
</feature>
<organism evidence="8 9">
    <name type="scientific">Mesocestoides corti</name>
    <name type="common">Flatworm</name>
    <dbReference type="NCBI Taxonomy" id="53468"/>
    <lineage>
        <taxon>Eukaryota</taxon>
        <taxon>Metazoa</taxon>
        <taxon>Spiralia</taxon>
        <taxon>Lophotrochozoa</taxon>
        <taxon>Platyhelminthes</taxon>
        <taxon>Cestoda</taxon>
        <taxon>Eucestoda</taxon>
        <taxon>Cyclophyllidea</taxon>
        <taxon>Mesocestoididae</taxon>
        <taxon>Mesocestoides</taxon>
    </lineage>
</organism>
<feature type="compositionally biased region" description="Basic and acidic residues" evidence="6">
    <location>
        <begin position="550"/>
        <end position="559"/>
    </location>
</feature>
<dbReference type="SUPFAM" id="SSF101447">
    <property type="entry name" value="Formin homology 2 domain (FH2 domain)"/>
    <property type="match status" value="1"/>
</dbReference>
<feature type="domain" description="F-BAR" evidence="7">
    <location>
        <begin position="5"/>
        <end position="253"/>
    </location>
</feature>
<dbReference type="InterPro" id="IPR001060">
    <property type="entry name" value="FCH_dom"/>
</dbReference>
<feature type="compositionally biased region" description="Low complexity" evidence="6">
    <location>
        <begin position="665"/>
        <end position="680"/>
    </location>
</feature>
<evidence type="ECO:0000259" key="7">
    <source>
        <dbReference type="PROSITE" id="PS51741"/>
    </source>
</evidence>
<proteinExistence type="predicted"/>
<dbReference type="SUPFAM" id="SSF103657">
    <property type="entry name" value="BAR/IMD domain-like"/>
    <property type="match status" value="1"/>
</dbReference>
<sequence>MSGGTMFSHTFWGDKNLGFDTLIQNMKLDVKNTNEFCDFLREMNAIEENYAKALGKLSKQASSFSTAGSFKLCWSLLASFFEKMVSLRSGFESDRLNLWKDVQKYLDELQKKQRILKDSEATTQEVVHSFQVATTHLQKAKELYHSRYKDYERVRLNETHSTRDIEKAETKLKKAQDEYKYSVEKYNNLRVQFVDKMRVSCDHFEQMEYAHLVRMCEFLTRLGENVSKAHSAFVVLASDFNQRRVTELTPDNLLMSLVAERGTGNQEPLPAEFEDVEVAAAFHNANEGDSDNAQLKRTPFGSTAMAAPSSTPGPLHLTLGTNNLRAASALPAFGPLGSQESPMTNHRGPLEPGWQSSLSEINASHSTGLSWRAGNIFQRRNRQNSSGLDVDTASVNSAGSGFNGGPGTFAQRLANVRNRARLPRKTSNSPSNDTLKAPVAAGVDEEGYNIRPENPWETGRSKSPSSSSEDGSDVVSSSDKTFRGIKVAANDGDDGSPPCSKVNIRPLGDLAPAVAAAPNCTDIVLSTPMSSRTPHDRTITGGRGLSLSVRDSRRPHTSVDKPFGGVDVGPTCRSNSVSTNPIVPVLPPPPGQGTLSNRRARPHPTVSAKSEICLLGVGSSNPLWFASYSLPLADMAVSQRDAAPFNPFGLPHRDDDQSTADDSVASESTPTPRPASPAAAAATTWEAFFAPSDTNETYDRLIDLRDDVERVTEAPETPLVSKVCQAPIAVLDDDDDAPSEVSPAPISPSMASTTSPVAQDTPRTLPQPPHHFLPPPPPPPPPPPSQPITWSLPIAIALTETWRAQFPNGGGSSFSTMERPEQSLFGQVTLAVAREDLRQLTEFRLAVANAAATSATTTTTAALNPLILVFSRASRMKNMQATFAGVTVKCEKVEGETAAEDEYRVTIPGDLLYHYLVATHSAVAQTDTEAYTRLSLLDYTVELAGLRPPVTMCTYWRCEKATTDFRLDYFIQWPKLSSVNGDAVATETSCQDLRVNLMVDGGVVRMQSHPLGTWNADLARASWSIPIASMSTPGHQRLHQPGVDLSGNIRAKFFLAEGPGTPQPVALQFCRDGGPLPSGATFALGVDSDAGGGGYRLTMCKYRLLGDRYFCDPPVGCSAVALGQAETLSPLRPKALPPSPSN</sequence>
<dbReference type="Pfam" id="PF10291">
    <property type="entry name" value="muHD"/>
    <property type="match status" value="1"/>
</dbReference>